<keyword evidence="3" id="KW-1185">Reference proteome</keyword>
<dbReference type="PATRIC" id="fig|1286106.3.peg.2249"/>
<proteinExistence type="predicted"/>
<keyword evidence="1" id="KW-0472">Membrane</keyword>
<evidence type="ECO:0000313" key="3">
    <source>
        <dbReference type="Proteomes" id="UP000012019"/>
    </source>
</evidence>
<dbReference type="Gene3D" id="3.30.70.1430">
    <property type="entry name" value="Multidrug efflux transporter AcrB pore domain"/>
    <property type="match status" value="2"/>
</dbReference>
<dbReference type="Gene3D" id="3.30.2090.10">
    <property type="entry name" value="Multidrug efflux transporter AcrB TolC docking domain, DN and DC subdomains"/>
    <property type="match status" value="2"/>
</dbReference>
<feature type="transmembrane region" description="Helical" evidence="1">
    <location>
        <begin position="1012"/>
        <end position="1032"/>
    </location>
</feature>
<accession>M7NYI6</accession>
<feature type="transmembrane region" description="Helical" evidence="1">
    <location>
        <begin position="906"/>
        <end position="926"/>
    </location>
</feature>
<dbReference type="Gene3D" id="3.30.70.1440">
    <property type="entry name" value="Multidrug efflux transporter AcrB pore domain"/>
    <property type="match status" value="1"/>
</dbReference>
<sequence length="1058" mass="114407">MLWLVRYALRRSYSVAAMALLIFAAGLISYLRLPVDVLPAVNIPAVKVIWTYQGLNANEMASKITTFSEVAIMNNVDNVREIRSQTMSGTAVVHIEFQPSVDIANAMTQITSVSQTIMRRMPAGITPPLITQYNQSSTPILQLVMSSNTLTDAQLSDFARLQLRGMIQSINGIRLTLPYGGGVRQIMIDLKPDALHALGLSAAEVTQALAQQNLTLPSGSIREGLQELQISVNASPESISSFEEMPVKSIDGRMVYLRDVADIRDGTALQTNIARVNGDNAVMVSLIKLGDASTVDIINQVMDRLPSIRAAAPPGIDIQPIFDQSVFVNTAVHHIQTEILIVGSLVAIMVLLFIGSWRATLIVLTSIPLSLLTALFALNITGHTLNLMSLGGLALAIGILVDNALVEIENIKRNLAQGLSARQATVTSASQVAFPELVSTLSTCVVFSPIFLLTGVAGYIFKPLAIVVIASLLASYVLSRTVVPALAVILLPNDEKQSSTGIVMRVHGFVMRRLAWAQRRLAKLLVRLQHQLFVVPLAMFLILATGFMAFSDIGRDFFPKTDAGLMRFYVRAEPGLRIEQTAERFADIQVAIRQLIPEDELDFIVENIGMPDSINRGWVDSFTIGSYDGEIQIQLAPGHQPTADYEAAIRQMLRQEFPDITLFAQPADTTNQTLSGTTPTAIDVRFSGRDHQGNLTLAERLIEQMQDFPGAADVGLQQVFELPEYFISIDRSRAAQLGLTPQMALDTVLSALGSAGTVASSFWADPASGFSYAVQVQAPVQEMNNIDALLNLAVAHTDSGQEISLGSIANISPRLVPASVGRATLQPTINVLINTENSDLGSVYDEVKRAIAPLRSELKPGNNIRIMGQADAMQNAYRDLMFGFLLAVFFIYIVMLFNFASWTLPLVALSAAPVAISGAMMGLWITNTTLSVPALMGFIMVIGVSTANSVLVTTFARDRWLQGVSASAAARKAAITRFRPVLMTALTMIIGLMPMALALGEGGEQNAPLARTVIGGLILGTCASLVIVPWIFSKLMTHISRPVPVNEADLTLKQQGAH</sequence>
<dbReference type="RefSeq" id="WP_009727205.1">
    <property type="nucleotide sequence ID" value="NZ_APHR01000063.1"/>
</dbReference>
<feature type="transmembrane region" description="Helical" evidence="1">
    <location>
        <begin position="387"/>
        <end position="406"/>
    </location>
</feature>
<dbReference type="Gene3D" id="1.20.1640.10">
    <property type="entry name" value="Multidrug efflux transporter AcrB transmembrane domain"/>
    <property type="match status" value="2"/>
</dbReference>
<keyword evidence="1" id="KW-1133">Transmembrane helix</keyword>
<reference evidence="2 3" key="1">
    <citation type="journal article" date="2013" name="Genome Announc.">
        <title>Draft Genome Sequence of Methylophaga lonarensis MPLT, a Haloalkaliphilic (Non-Methane-Utilizing) Methylotroph.</title>
        <authorList>
            <person name="Shetty S.A."/>
            <person name="Marathe N.P."/>
            <person name="Munot H."/>
            <person name="Antony C.P."/>
            <person name="Dhotre D.P."/>
            <person name="Murrell J.C."/>
            <person name="Shouche Y.S."/>
        </authorList>
    </citation>
    <scope>NUCLEOTIDE SEQUENCE [LARGE SCALE GENOMIC DNA]</scope>
    <source>
        <strain evidence="2 3">MPL</strain>
    </source>
</reference>
<feature type="transmembrane region" description="Helical" evidence="1">
    <location>
        <begin position="932"/>
        <end position="952"/>
    </location>
</feature>
<dbReference type="AlphaFoldDB" id="M7NYI6"/>
<feature type="transmembrane region" description="Helical" evidence="1">
    <location>
        <begin position="12"/>
        <end position="31"/>
    </location>
</feature>
<feature type="transmembrane region" description="Helical" evidence="1">
    <location>
        <begin position="880"/>
        <end position="899"/>
    </location>
</feature>
<evidence type="ECO:0000256" key="1">
    <source>
        <dbReference type="SAM" id="Phobius"/>
    </source>
</evidence>
<feature type="transmembrane region" description="Helical" evidence="1">
    <location>
        <begin position="466"/>
        <end position="491"/>
    </location>
</feature>
<dbReference type="PRINTS" id="PR00702">
    <property type="entry name" value="ACRIFLAVINRP"/>
</dbReference>
<keyword evidence="1" id="KW-0812">Transmembrane</keyword>
<dbReference type="Gene3D" id="3.30.70.1320">
    <property type="entry name" value="Multidrug efflux transporter AcrB pore domain like"/>
    <property type="match status" value="1"/>
</dbReference>
<dbReference type="SUPFAM" id="SSF82693">
    <property type="entry name" value="Multidrug efflux transporter AcrB pore domain, PN1, PN2, PC1 and PC2 subdomains"/>
    <property type="match status" value="2"/>
</dbReference>
<feature type="transmembrane region" description="Helical" evidence="1">
    <location>
        <begin position="981"/>
        <end position="1000"/>
    </location>
</feature>
<feature type="transmembrane region" description="Helical" evidence="1">
    <location>
        <begin position="361"/>
        <end position="381"/>
    </location>
</feature>
<evidence type="ECO:0000313" key="2">
    <source>
        <dbReference type="EMBL" id="EMR12256.1"/>
    </source>
</evidence>
<dbReference type="PANTHER" id="PTHR32063:SF8">
    <property type="entry name" value="CATION EFFLUX PROTEIN"/>
    <property type="match status" value="1"/>
</dbReference>
<dbReference type="GO" id="GO:0042910">
    <property type="term" value="F:xenobiotic transmembrane transporter activity"/>
    <property type="evidence" value="ECO:0007669"/>
    <property type="project" value="TreeGrafter"/>
</dbReference>
<dbReference type="SUPFAM" id="SSF82714">
    <property type="entry name" value="Multidrug efflux transporter AcrB TolC docking domain, DN and DC subdomains"/>
    <property type="match status" value="2"/>
</dbReference>
<dbReference type="PANTHER" id="PTHR32063">
    <property type="match status" value="1"/>
</dbReference>
<feature type="transmembrane region" description="Helical" evidence="1">
    <location>
        <begin position="437"/>
        <end position="460"/>
    </location>
</feature>
<feature type="transmembrane region" description="Helical" evidence="1">
    <location>
        <begin position="532"/>
        <end position="550"/>
    </location>
</feature>
<feature type="transmembrane region" description="Helical" evidence="1">
    <location>
        <begin position="335"/>
        <end position="354"/>
    </location>
</feature>
<dbReference type="EMBL" id="APHR01000063">
    <property type="protein sequence ID" value="EMR12256.1"/>
    <property type="molecule type" value="Genomic_DNA"/>
</dbReference>
<dbReference type="InterPro" id="IPR001036">
    <property type="entry name" value="Acrflvin-R"/>
</dbReference>
<organism evidence="2 3">
    <name type="scientific">Methylophaga lonarensis MPL</name>
    <dbReference type="NCBI Taxonomy" id="1286106"/>
    <lineage>
        <taxon>Bacteria</taxon>
        <taxon>Pseudomonadati</taxon>
        <taxon>Pseudomonadota</taxon>
        <taxon>Gammaproteobacteria</taxon>
        <taxon>Thiotrichales</taxon>
        <taxon>Piscirickettsiaceae</taxon>
        <taxon>Methylophaga</taxon>
    </lineage>
</organism>
<gene>
    <name evidence="2" type="ORF">MPL1_11253</name>
</gene>
<comment type="caution">
    <text evidence="2">The sequence shown here is derived from an EMBL/GenBank/DDBJ whole genome shotgun (WGS) entry which is preliminary data.</text>
</comment>
<dbReference type="Proteomes" id="UP000012019">
    <property type="component" value="Unassembled WGS sequence"/>
</dbReference>
<dbReference type="SUPFAM" id="SSF82866">
    <property type="entry name" value="Multidrug efflux transporter AcrB transmembrane domain"/>
    <property type="match status" value="2"/>
</dbReference>
<name>M7NYI6_9GAMM</name>
<dbReference type="eggNOG" id="COG0841">
    <property type="taxonomic scope" value="Bacteria"/>
</dbReference>
<dbReference type="InterPro" id="IPR027463">
    <property type="entry name" value="AcrB_DN_DC_subdom"/>
</dbReference>
<dbReference type="GO" id="GO:0005886">
    <property type="term" value="C:plasma membrane"/>
    <property type="evidence" value="ECO:0007669"/>
    <property type="project" value="TreeGrafter"/>
</dbReference>
<protein>
    <submittedName>
        <fullName evidence="2">Acriflavin resistance protein</fullName>
    </submittedName>
</protein>
<dbReference type="STRING" id="1286106.MPL1_11253"/>
<dbReference type="Pfam" id="PF00873">
    <property type="entry name" value="ACR_tran"/>
    <property type="match status" value="1"/>
</dbReference>